<dbReference type="EMBL" id="JASJQH010000136">
    <property type="protein sequence ID" value="KAK9766663.1"/>
    <property type="molecule type" value="Genomic_DNA"/>
</dbReference>
<evidence type="ECO:0000313" key="2">
    <source>
        <dbReference type="EMBL" id="KAK9766663.1"/>
    </source>
</evidence>
<feature type="domain" description="F-box" evidence="1">
    <location>
        <begin position="9"/>
        <end position="60"/>
    </location>
</feature>
<dbReference type="SUPFAM" id="SSF81383">
    <property type="entry name" value="F-box domain"/>
    <property type="match status" value="1"/>
</dbReference>
<name>A0ABR2WYQ3_9FUNG</name>
<dbReference type="Gene3D" id="3.40.1580.10">
    <property type="entry name" value="SMI1/KNR4-like"/>
    <property type="match status" value="1"/>
</dbReference>
<dbReference type="InterPro" id="IPR036047">
    <property type="entry name" value="F-box-like_dom_sf"/>
</dbReference>
<dbReference type="InterPro" id="IPR037883">
    <property type="entry name" value="Knr4/Smi1-like_sf"/>
</dbReference>
<gene>
    <name evidence="2" type="ORF">K7432_004116</name>
</gene>
<evidence type="ECO:0000259" key="1">
    <source>
        <dbReference type="PROSITE" id="PS50181"/>
    </source>
</evidence>
<protein>
    <recommendedName>
        <fullName evidence="1">F-box domain-containing protein</fullName>
    </recommendedName>
</protein>
<dbReference type="InterPro" id="IPR001810">
    <property type="entry name" value="F-box_dom"/>
</dbReference>
<sequence length="349" mass="39692">MSILALGTSQHLLSLPREVLAHILGFVDNLSLASLTHVNSTFLILVRQAIVSRKHLLTSLIVAERDSGNSAILARATQKPTLQLGVPACAIYERTGTLHPLEPVPMLAKVYSSSNLFFLLTQIKDSQRRAIDSLIDECQFRRCIRENDPFTGRPSSFMKHPNGALRIASLPTMEEVIQLEQRLNISLPMDYVHFLLNHSHKLHHFLSFSREARCEGVQITELDLDHVKTNRTINTMSIYQPSTLLTNGHPRRFLCVYSSQNTGYKFYLDVTDPLHHNFGCIFSTWNSDQQNHIPTWTDHSFTDLLIRLERAVEVSLVKTPSKINAKLLTESPTDTSLFQQMKHIKEIFQ</sequence>
<evidence type="ECO:0000313" key="3">
    <source>
        <dbReference type="Proteomes" id="UP001479436"/>
    </source>
</evidence>
<dbReference type="Proteomes" id="UP001479436">
    <property type="component" value="Unassembled WGS sequence"/>
</dbReference>
<reference evidence="2 3" key="1">
    <citation type="submission" date="2023-04" db="EMBL/GenBank/DDBJ databases">
        <title>Genome of Basidiobolus ranarum AG-B5.</title>
        <authorList>
            <person name="Stajich J.E."/>
            <person name="Carter-House D."/>
            <person name="Gryganskyi A."/>
        </authorList>
    </citation>
    <scope>NUCLEOTIDE SEQUENCE [LARGE SCALE GENOMIC DNA]</scope>
    <source>
        <strain evidence="2 3">AG-B5</strain>
    </source>
</reference>
<dbReference type="SUPFAM" id="SSF160631">
    <property type="entry name" value="SMI1/KNR4-like"/>
    <property type="match status" value="1"/>
</dbReference>
<comment type="caution">
    <text evidence="2">The sequence shown here is derived from an EMBL/GenBank/DDBJ whole genome shotgun (WGS) entry which is preliminary data.</text>
</comment>
<keyword evidence="3" id="KW-1185">Reference proteome</keyword>
<accession>A0ABR2WYQ3</accession>
<dbReference type="PROSITE" id="PS50181">
    <property type="entry name" value="FBOX"/>
    <property type="match status" value="1"/>
</dbReference>
<proteinExistence type="predicted"/>
<organism evidence="2 3">
    <name type="scientific">Basidiobolus ranarum</name>
    <dbReference type="NCBI Taxonomy" id="34480"/>
    <lineage>
        <taxon>Eukaryota</taxon>
        <taxon>Fungi</taxon>
        <taxon>Fungi incertae sedis</taxon>
        <taxon>Zoopagomycota</taxon>
        <taxon>Entomophthoromycotina</taxon>
        <taxon>Basidiobolomycetes</taxon>
        <taxon>Basidiobolales</taxon>
        <taxon>Basidiobolaceae</taxon>
        <taxon>Basidiobolus</taxon>
    </lineage>
</organism>